<feature type="compositionally biased region" description="Low complexity" evidence="1">
    <location>
        <begin position="628"/>
        <end position="643"/>
    </location>
</feature>
<dbReference type="GeneID" id="29003232"/>
<dbReference type="EMBL" id="KV441009">
    <property type="protein sequence ID" value="OAD65615.1"/>
    <property type="molecule type" value="Genomic_DNA"/>
</dbReference>
<feature type="transmembrane region" description="Helical" evidence="2">
    <location>
        <begin position="403"/>
        <end position="425"/>
    </location>
</feature>
<keyword evidence="2" id="KW-0472">Membrane</keyword>
<dbReference type="VEuPathDB" id="FungiDB:PHYBLDRAFT_70733"/>
<evidence type="ECO:0000313" key="5">
    <source>
        <dbReference type="Proteomes" id="UP000077315"/>
    </source>
</evidence>
<feature type="compositionally biased region" description="Basic and acidic residues" evidence="1">
    <location>
        <begin position="500"/>
        <end position="517"/>
    </location>
</feature>
<feature type="transmembrane region" description="Helical" evidence="2">
    <location>
        <begin position="239"/>
        <end position="258"/>
    </location>
</feature>
<keyword evidence="2" id="KW-1133">Transmembrane helix</keyword>
<proteinExistence type="predicted"/>
<feature type="transmembrane region" description="Helical" evidence="2">
    <location>
        <begin position="177"/>
        <end position="203"/>
    </location>
</feature>
<reference evidence="5" key="1">
    <citation type="submission" date="2015-06" db="EMBL/GenBank/DDBJ databases">
        <title>Expansion of signal transduction pathways in fungi by whole-genome duplication.</title>
        <authorList>
            <consortium name="DOE Joint Genome Institute"/>
            <person name="Corrochano L.M."/>
            <person name="Kuo A."/>
            <person name="Marcet-Houben M."/>
            <person name="Polaino S."/>
            <person name="Salamov A."/>
            <person name="Villalobos J.M."/>
            <person name="Alvarez M.I."/>
            <person name="Avalos J."/>
            <person name="Benito E.P."/>
            <person name="Benoit I."/>
            <person name="Burger G."/>
            <person name="Camino L.P."/>
            <person name="Canovas D."/>
            <person name="Cerda-Olmedo E."/>
            <person name="Cheng J.-F."/>
            <person name="Dominguez A."/>
            <person name="Elias M."/>
            <person name="Eslava A.P."/>
            <person name="Glaser F."/>
            <person name="Grimwood J."/>
            <person name="Gutierrez G."/>
            <person name="Heitman J."/>
            <person name="Henrissat B."/>
            <person name="Iturriaga E.A."/>
            <person name="Lang B.F."/>
            <person name="Lavin J.L."/>
            <person name="Lee S."/>
            <person name="Li W."/>
            <person name="Lindquist E."/>
            <person name="Lopez-Garcia S."/>
            <person name="Luque E.M."/>
            <person name="Marcos A.T."/>
            <person name="Martin J."/>
            <person name="McCluskey K."/>
            <person name="Medina H.R."/>
            <person name="Miralles-Duran A."/>
            <person name="Miyazaki A."/>
            <person name="Munoz-Torres E."/>
            <person name="Oguiza J.A."/>
            <person name="Ohm R."/>
            <person name="Olmedo M."/>
            <person name="Orejas M."/>
            <person name="Ortiz-Castellanos L."/>
            <person name="Pisabarro A.G."/>
            <person name="Rodriguez-Romero J."/>
            <person name="Ruiz-Herrera J."/>
            <person name="Ruiz-Vazquez R."/>
            <person name="Sanz C."/>
            <person name="Schackwitz W."/>
            <person name="Schmutz J."/>
            <person name="Shahriari M."/>
            <person name="Shelest E."/>
            <person name="Silva-Franco F."/>
            <person name="Soanes D."/>
            <person name="Syed K."/>
            <person name="Tagua V.G."/>
            <person name="Talbot N.J."/>
            <person name="Thon M."/>
            <person name="De vries R.P."/>
            <person name="Wiebenga A."/>
            <person name="Yadav J.S."/>
            <person name="Braun E.L."/>
            <person name="Baker S."/>
            <person name="Garre V."/>
            <person name="Horwitz B."/>
            <person name="Torres-Martinez S."/>
            <person name="Idnurm A."/>
            <person name="Herrera-Estrella A."/>
            <person name="Gabaldon T."/>
            <person name="Grigoriev I.V."/>
        </authorList>
    </citation>
    <scope>NUCLEOTIDE SEQUENCE [LARGE SCALE GENOMIC DNA]</scope>
    <source>
        <strain evidence="5">NRRL 1555(-)</strain>
    </source>
</reference>
<evidence type="ECO:0000256" key="2">
    <source>
        <dbReference type="SAM" id="Phobius"/>
    </source>
</evidence>
<dbReference type="PANTHER" id="PTHR31685:SF2">
    <property type="entry name" value="PROTEIN YTP1"/>
    <property type="match status" value="1"/>
</dbReference>
<dbReference type="AlphaFoldDB" id="A0A162W9F4"/>
<gene>
    <name evidence="4" type="ORF">PHYBLDRAFT_70733</name>
</gene>
<protein>
    <recommendedName>
        <fullName evidence="3">Protein YTP1-like C-terminal domain-containing protein</fullName>
    </recommendedName>
</protein>
<keyword evidence="2" id="KW-0812">Transmembrane</keyword>
<dbReference type="RefSeq" id="XP_018283655.1">
    <property type="nucleotide sequence ID" value="XM_018442326.1"/>
</dbReference>
<keyword evidence="5" id="KW-1185">Reference proteome</keyword>
<feature type="compositionally biased region" description="Gly residues" evidence="1">
    <location>
        <begin position="472"/>
        <end position="491"/>
    </location>
</feature>
<evidence type="ECO:0000259" key="3">
    <source>
        <dbReference type="Pfam" id="PF10355"/>
    </source>
</evidence>
<feature type="compositionally biased region" description="Low complexity" evidence="1">
    <location>
        <begin position="568"/>
        <end position="578"/>
    </location>
</feature>
<feature type="transmembrane region" description="Helical" evidence="2">
    <location>
        <begin position="82"/>
        <end position="105"/>
    </location>
</feature>
<feature type="transmembrane region" description="Helical" evidence="2">
    <location>
        <begin position="51"/>
        <end position="70"/>
    </location>
</feature>
<dbReference type="Pfam" id="PF10355">
    <property type="entry name" value="Ytp1"/>
    <property type="match status" value="1"/>
</dbReference>
<feature type="transmembrane region" description="Helical" evidence="2">
    <location>
        <begin position="359"/>
        <end position="383"/>
    </location>
</feature>
<dbReference type="Proteomes" id="UP000077315">
    <property type="component" value="Unassembled WGS sequence"/>
</dbReference>
<evidence type="ECO:0000313" key="4">
    <source>
        <dbReference type="EMBL" id="OAD65615.1"/>
    </source>
</evidence>
<feature type="domain" description="Protein YTP1-like C-terminal" evidence="3">
    <location>
        <begin position="154"/>
        <end position="425"/>
    </location>
</feature>
<dbReference type="STRING" id="763407.A0A162W9F4"/>
<feature type="region of interest" description="Disordered" evidence="1">
    <location>
        <begin position="614"/>
        <end position="735"/>
    </location>
</feature>
<feature type="transmembrane region" description="Helical" evidence="2">
    <location>
        <begin position="215"/>
        <end position="233"/>
    </location>
</feature>
<feature type="transmembrane region" description="Helical" evidence="2">
    <location>
        <begin position="20"/>
        <end position="39"/>
    </location>
</feature>
<name>A0A162W9F4_PHYB8</name>
<feature type="compositionally biased region" description="Polar residues" evidence="1">
    <location>
        <begin position="579"/>
        <end position="592"/>
    </location>
</feature>
<dbReference type="OrthoDB" id="4469696at2759"/>
<feature type="compositionally biased region" description="Basic and acidic residues" evidence="1">
    <location>
        <begin position="672"/>
        <end position="684"/>
    </location>
</feature>
<evidence type="ECO:0000256" key="1">
    <source>
        <dbReference type="SAM" id="MobiDB-lite"/>
    </source>
</evidence>
<sequence length="735" mass="79662">MDTLTTTTFSSPIPIRHPAVIIHLVFITLSFLGCYPIALIQGTRCHPNRHFVAIGLGTIFALIGSIAGLWMPSTSSGSLVPILVAIVGGLLMVLVLMQIVVGLNMTRRSLELHRLPPYSHTSWLPTQTPTRWCATNLPEYTHLIIGWSVLIVASIYLILTVVLFTESCAGFPYRQCFLPLVMGGGLLGYGTMALLHLVGVLSLPRTSTPEYYEGLLITLWGLFNLFMADTPLLGSNWLAGNLGLLWFTGGLFSITISIQTWMPAMRERNIMNSVIVCLTGRAIMGSLTMEAYSTQVQVALGYVCIVGSVGRALQVTFRKSPSDNLPRLLPCASGELEDEDLDSQPDAYSATQPCRHKSVFASITIVCGMLSCFMAMAAGILLMGATPGWIQHVSSIVSDPSTYVNLLFAATFLWATYILAMLTVYKTTRMMPQYECIGLDDVSHGHVQSKWTAALSSVAVAVSLSATGGVGGGGAGIGTGTGTGTGTGGSSNNGNQSPDEMTRAEIEQSKLYEERRDVRRSRSLPLRASRSWSVRPEEAEPPLRPSQYRAKRRSLLIQSPPPQPQLPSQPQLQSQVQSHADNPTTRSRSSSAFGVGGVLSDNLFELTKDLHIRPSSWHNNNTINMTPGSSVVSVGSNSGSSISFDTPTHSTPDSKRTVIFSLEDSPDTAETVDYKSIRKTESGKRKDRQKGKRRRTPDTQGHDGDASNSCCSSSEERSVAKYYSSERNSSDSHVP</sequence>
<dbReference type="InParanoid" id="A0A162W9F4"/>
<organism evidence="4 5">
    <name type="scientific">Phycomyces blakesleeanus (strain ATCC 8743b / DSM 1359 / FGSC 10004 / NBRC 33097 / NRRL 1555)</name>
    <dbReference type="NCBI Taxonomy" id="763407"/>
    <lineage>
        <taxon>Eukaryota</taxon>
        <taxon>Fungi</taxon>
        <taxon>Fungi incertae sedis</taxon>
        <taxon>Mucoromycota</taxon>
        <taxon>Mucoromycotina</taxon>
        <taxon>Mucoromycetes</taxon>
        <taxon>Mucorales</taxon>
        <taxon>Phycomycetaceae</taxon>
        <taxon>Phycomyces</taxon>
    </lineage>
</organism>
<dbReference type="InterPro" id="IPR018827">
    <property type="entry name" value="YTP1_C"/>
</dbReference>
<feature type="compositionally biased region" description="Basic residues" evidence="1">
    <location>
        <begin position="685"/>
        <end position="695"/>
    </location>
</feature>
<feature type="compositionally biased region" description="Polar residues" evidence="1">
    <location>
        <begin position="616"/>
        <end position="627"/>
    </location>
</feature>
<dbReference type="PANTHER" id="PTHR31685">
    <property type="entry name" value="INTEGRAL MEMBRANE PROTEIN (AFU_ORTHOLOGUE AFUA_6G12730)-RELATED"/>
    <property type="match status" value="1"/>
</dbReference>
<feature type="compositionally biased region" description="Low complexity" evidence="1">
    <location>
        <begin position="523"/>
        <end position="533"/>
    </location>
</feature>
<feature type="region of interest" description="Disordered" evidence="1">
    <location>
        <begin position="472"/>
        <end position="594"/>
    </location>
</feature>
<feature type="compositionally biased region" description="Basic and acidic residues" evidence="1">
    <location>
        <begin position="696"/>
        <end position="705"/>
    </location>
</feature>
<feature type="transmembrane region" description="Helical" evidence="2">
    <location>
        <begin position="144"/>
        <end position="165"/>
    </location>
</feature>
<accession>A0A162W9F4</accession>